<evidence type="ECO:0000256" key="8">
    <source>
        <dbReference type="RuleBase" id="RU362081"/>
    </source>
</evidence>
<dbReference type="Pfam" id="PF00702">
    <property type="entry name" value="Hydrolase"/>
    <property type="match status" value="1"/>
</dbReference>
<dbReference type="InterPro" id="IPR023299">
    <property type="entry name" value="ATPase_P-typ_cyto_dom_N"/>
</dbReference>
<dbReference type="GO" id="GO:0005886">
    <property type="term" value="C:plasma membrane"/>
    <property type="evidence" value="ECO:0007669"/>
    <property type="project" value="UniProtKB-SubCell"/>
</dbReference>
<organism evidence="10 11">
    <name type="scientific">Terriglobus roseus</name>
    <dbReference type="NCBI Taxonomy" id="392734"/>
    <lineage>
        <taxon>Bacteria</taxon>
        <taxon>Pseudomonadati</taxon>
        <taxon>Acidobacteriota</taxon>
        <taxon>Terriglobia</taxon>
        <taxon>Terriglobales</taxon>
        <taxon>Acidobacteriaceae</taxon>
        <taxon>Terriglobus</taxon>
    </lineage>
</organism>
<keyword evidence="8" id="KW-0547">Nucleotide-binding</keyword>
<evidence type="ECO:0000256" key="4">
    <source>
        <dbReference type="ARBA" id="ARBA00022989"/>
    </source>
</evidence>
<feature type="domain" description="P-type ATPase A" evidence="9">
    <location>
        <begin position="124"/>
        <end position="215"/>
    </location>
</feature>
<dbReference type="NCBIfam" id="TIGR01525">
    <property type="entry name" value="ATPase-IB_hvy"/>
    <property type="match status" value="1"/>
</dbReference>
<evidence type="ECO:0000313" key="10">
    <source>
        <dbReference type="EMBL" id="SEB88988.1"/>
    </source>
</evidence>
<dbReference type="Gene3D" id="2.70.150.10">
    <property type="entry name" value="Calcium-transporting ATPase, cytoplasmic transduction domain A"/>
    <property type="match status" value="1"/>
</dbReference>
<feature type="transmembrane region" description="Helical" evidence="8">
    <location>
        <begin position="36"/>
        <end position="56"/>
    </location>
</feature>
<evidence type="ECO:0000313" key="11">
    <source>
        <dbReference type="Proteomes" id="UP000182409"/>
    </source>
</evidence>
<dbReference type="EMBL" id="FNSD01000001">
    <property type="protein sequence ID" value="SEB88988.1"/>
    <property type="molecule type" value="Genomic_DNA"/>
</dbReference>
<dbReference type="OrthoDB" id="9813266at2"/>
<dbReference type="GO" id="GO:0016887">
    <property type="term" value="F:ATP hydrolysis activity"/>
    <property type="evidence" value="ECO:0007669"/>
    <property type="project" value="InterPro"/>
</dbReference>
<gene>
    <name evidence="10" type="ORF">SAMN05443244_2106</name>
</gene>
<dbReference type="AlphaFoldDB" id="A0A1H4N290"/>
<comment type="catalytic activity">
    <reaction evidence="7">
        <text>Zn(2+)(in) + ATP + H2O = Zn(2+)(out) + ADP + phosphate + H(+)</text>
        <dbReference type="Rhea" id="RHEA:20621"/>
        <dbReference type="ChEBI" id="CHEBI:15377"/>
        <dbReference type="ChEBI" id="CHEBI:15378"/>
        <dbReference type="ChEBI" id="CHEBI:29105"/>
        <dbReference type="ChEBI" id="CHEBI:30616"/>
        <dbReference type="ChEBI" id="CHEBI:43474"/>
        <dbReference type="ChEBI" id="CHEBI:456216"/>
        <dbReference type="EC" id="7.2.2.12"/>
    </reaction>
</comment>
<dbReference type="Gene3D" id="3.40.50.1000">
    <property type="entry name" value="HAD superfamily/HAD-like"/>
    <property type="match status" value="1"/>
</dbReference>
<feature type="transmembrane region" description="Helical" evidence="8">
    <location>
        <begin position="555"/>
        <end position="578"/>
    </location>
</feature>
<comment type="similarity">
    <text evidence="2 8">Belongs to the cation transport ATPase (P-type) (TC 3.A.3) family. Type IB subfamily.</text>
</comment>
<dbReference type="PROSITE" id="PS00154">
    <property type="entry name" value="ATPASE_E1_E2"/>
    <property type="match status" value="1"/>
</dbReference>
<keyword evidence="8" id="KW-1003">Cell membrane</keyword>
<dbReference type="SUPFAM" id="SSF81665">
    <property type="entry name" value="Calcium ATPase, transmembrane domain M"/>
    <property type="match status" value="1"/>
</dbReference>
<evidence type="ECO:0000256" key="1">
    <source>
        <dbReference type="ARBA" id="ARBA00004370"/>
    </source>
</evidence>
<reference evidence="10 11" key="1">
    <citation type="submission" date="2016-10" db="EMBL/GenBank/DDBJ databases">
        <authorList>
            <person name="de Groot N.N."/>
        </authorList>
    </citation>
    <scope>NUCLEOTIDE SEQUENCE [LARGE SCALE GENOMIC DNA]</scope>
    <source>
        <strain evidence="10 11">AB35.6</strain>
    </source>
</reference>
<evidence type="ECO:0000259" key="9">
    <source>
        <dbReference type="Pfam" id="PF00122"/>
    </source>
</evidence>
<evidence type="ECO:0000256" key="7">
    <source>
        <dbReference type="ARBA" id="ARBA00047308"/>
    </source>
</evidence>
<keyword evidence="8" id="KW-0479">Metal-binding</keyword>
<dbReference type="SUPFAM" id="SSF56784">
    <property type="entry name" value="HAD-like"/>
    <property type="match status" value="1"/>
</dbReference>
<dbReference type="InterPro" id="IPR018303">
    <property type="entry name" value="ATPase_P-typ_P_site"/>
</dbReference>
<dbReference type="Proteomes" id="UP000182409">
    <property type="component" value="Unassembled WGS sequence"/>
</dbReference>
<keyword evidence="8" id="KW-0067">ATP-binding</keyword>
<dbReference type="NCBIfam" id="TIGR01512">
    <property type="entry name" value="ATPase-IB2_Cd"/>
    <property type="match status" value="1"/>
</dbReference>
<proteinExistence type="inferred from homology"/>
<dbReference type="PANTHER" id="PTHR48085">
    <property type="entry name" value="CADMIUM/ZINC-TRANSPORTING ATPASE HMA2-RELATED"/>
    <property type="match status" value="1"/>
</dbReference>
<feature type="transmembrane region" description="Helical" evidence="8">
    <location>
        <begin position="68"/>
        <end position="93"/>
    </location>
</feature>
<dbReference type="GO" id="GO:0016463">
    <property type="term" value="F:P-type zinc transporter activity"/>
    <property type="evidence" value="ECO:0007669"/>
    <property type="project" value="UniProtKB-EC"/>
</dbReference>
<dbReference type="PRINTS" id="PR00119">
    <property type="entry name" value="CATATPASE"/>
</dbReference>
<dbReference type="InterPro" id="IPR001757">
    <property type="entry name" value="P_typ_ATPase"/>
</dbReference>
<dbReference type="GO" id="GO:0046872">
    <property type="term" value="F:metal ion binding"/>
    <property type="evidence" value="ECO:0007669"/>
    <property type="project" value="UniProtKB-KW"/>
</dbReference>
<dbReference type="InterPro" id="IPR059000">
    <property type="entry name" value="ATPase_P-type_domA"/>
</dbReference>
<accession>A0A1H4N290</accession>
<dbReference type="GO" id="GO:0005524">
    <property type="term" value="F:ATP binding"/>
    <property type="evidence" value="ECO:0007669"/>
    <property type="project" value="UniProtKB-UniRule"/>
</dbReference>
<dbReference type="InterPro" id="IPR008250">
    <property type="entry name" value="ATPase_P-typ_transduc_dom_A_sf"/>
</dbReference>
<dbReference type="EC" id="7.2.2.12" evidence="6"/>
<comment type="subcellular location">
    <subcellularLocation>
        <location evidence="8">Cell membrane</location>
    </subcellularLocation>
    <subcellularLocation>
        <location evidence="1">Membrane</location>
    </subcellularLocation>
</comment>
<dbReference type="InterPro" id="IPR051014">
    <property type="entry name" value="Cation_Transport_ATPase_IB"/>
</dbReference>
<sequence length="623" mass="65906">MWFDTPVAHIATAGFMVTGMIAAAMVNLLSHDPRMLNAVLTIAIAVAGIPLLLALLQQISRGNFSVDILALLSIVTSLLLHQYWVAAIVVLMLSGGQALEGFATRRASSVLNALAKRMPQTAHRAGLAVKDVPIESIAVGDDLLIYPHEICPVDGMVVTGQGSMDESYLTGEPFLIAKVPGATALSGSINGDVALTIRATRVASDSRYAKIVEVLHASEEDRPQIRRMGDRLGSWYTPLAISIALASWHFSGQPARFLAVLVIATPCPLLISIPVAIIGAISVGARLGIIIKDPSILEKVDTCRTLIVDKTGTLTYGKPMVTSVDCFGETTREAALQYVASLERYSKHPLASAVLAAAAKDHLELLRVEHVSEAPGAGLVGRVDGRKVAITSRGRLSRSDQSTLPPVSPGLECVFLVDDKLAGAIHFQDEPRSESKSFLSHLGRKHLIDKIILLSGDRVPEVAVFAKRMGISQAYGGKSPEEKVALVRQETLQRRTLYIGDGINDAPAMMTATAGIALGVNSDITSEAAGAIVLQSSLVGVDELLHIGRRMRRTALISAVGGMGLSVIGMAAASLGLLTPIQGAIAQEGIDLLSILNSLRMILPTGVLMDFEVPADVAGKPTL</sequence>
<dbReference type="GO" id="GO:0015086">
    <property type="term" value="F:cadmium ion transmembrane transporter activity"/>
    <property type="evidence" value="ECO:0007669"/>
    <property type="project" value="TreeGrafter"/>
</dbReference>
<keyword evidence="4 8" id="KW-1133">Transmembrane helix</keyword>
<feature type="transmembrane region" description="Helical" evidence="8">
    <location>
        <begin position="6"/>
        <end position="29"/>
    </location>
</feature>
<evidence type="ECO:0000256" key="3">
    <source>
        <dbReference type="ARBA" id="ARBA00022692"/>
    </source>
</evidence>
<dbReference type="InterPro" id="IPR023298">
    <property type="entry name" value="ATPase_P-typ_TM_dom_sf"/>
</dbReference>
<dbReference type="SUPFAM" id="SSF81653">
    <property type="entry name" value="Calcium ATPase, transduction domain A"/>
    <property type="match status" value="1"/>
</dbReference>
<feature type="transmembrane region" description="Helical" evidence="8">
    <location>
        <begin position="257"/>
        <end position="283"/>
    </location>
</feature>
<name>A0A1H4N290_9BACT</name>
<keyword evidence="3 8" id="KW-0812">Transmembrane</keyword>
<dbReference type="NCBIfam" id="TIGR01494">
    <property type="entry name" value="ATPase_P-type"/>
    <property type="match status" value="1"/>
</dbReference>
<feature type="transmembrane region" description="Helical" evidence="8">
    <location>
        <begin position="232"/>
        <end position="251"/>
    </location>
</feature>
<keyword evidence="5 8" id="KW-0472">Membrane</keyword>
<dbReference type="InterPro" id="IPR036412">
    <property type="entry name" value="HAD-like_sf"/>
</dbReference>
<protein>
    <recommendedName>
        <fullName evidence="6">P-type Zn(2+) transporter</fullName>
        <ecNumber evidence="6">7.2.2.12</ecNumber>
    </recommendedName>
</protein>
<evidence type="ECO:0000256" key="6">
    <source>
        <dbReference type="ARBA" id="ARBA00039097"/>
    </source>
</evidence>
<dbReference type="InterPro" id="IPR027256">
    <property type="entry name" value="P-typ_ATPase_IB"/>
</dbReference>
<dbReference type="Pfam" id="PF00122">
    <property type="entry name" value="E1-E2_ATPase"/>
    <property type="match status" value="1"/>
</dbReference>
<dbReference type="PANTHER" id="PTHR48085:SF5">
    <property type="entry name" value="CADMIUM_ZINC-TRANSPORTING ATPASE HMA4-RELATED"/>
    <property type="match status" value="1"/>
</dbReference>
<evidence type="ECO:0000256" key="2">
    <source>
        <dbReference type="ARBA" id="ARBA00006024"/>
    </source>
</evidence>
<dbReference type="InterPro" id="IPR023214">
    <property type="entry name" value="HAD_sf"/>
</dbReference>
<dbReference type="Gene3D" id="3.40.1110.10">
    <property type="entry name" value="Calcium-transporting ATPase, cytoplasmic domain N"/>
    <property type="match status" value="1"/>
</dbReference>
<evidence type="ECO:0000256" key="5">
    <source>
        <dbReference type="ARBA" id="ARBA00023136"/>
    </source>
</evidence>